<reference evidence="1 2" key="1">
    <citation type="submission" date="2018-08" db="EMBL/GenBank/DDBJ databases">
        <title>Comamonas testosteroni strain SWCO2.</title>
        <authorList>
            <person name="Jiang N."/>
            <person name="Zhang X.Z."/>
        </authorList>
    </citation>
    <scope>NUCLEOTIDE SEQUENCE [LARGE SCALE GENOMIC DNA]</scope>
    <source>
        <strain evidence="1 2">SWCO2</strain>
    </source>
</reference>
<keyword evidence="2" id="KW-1185">Reference proteome</keyword>
<proteinExistence type="predicted"/>
<evidence type="ECO:0008006" key="3">
    <source>
        <dbReference type="Google" id="ProtNLM"/>
    </source>
</evidence>
<accession>A0A373FN25</accession>
<organism evidence="1 2">
    <name type="scientific">Comamonas testosteroni</name>
    <name type="common">Pseudomonas testosteroni</name>
    <dbReference type="NCBI Taxonomy" id="285"/>
    <lineage>
        <taxon>Bacteria</taxon>
        <taxon>Pseudomonadati</taxon>
        <taxon>Pseudomonadota</taxon>
        <taxon>Betaproteobacteria</taxon>
        <taxon>Burkholderiales</taxon>
        <taxon>Comamonadaceae</taxon>
        <taxon>Comamonas</taxon>
    </lineage>
</organism>
<dbReference type="AlphaFoldDB" id="A0A373FN25"/>
<gene>
    <name evidence="1" type="ORF">DZC30_08165</name>
</gene>
<sequence>MPVLTLDYRHCDRKRPKFIKHVEIEAIAASARQQLVESGVEAIAFDRLRQIERLKINGIDFALEVSTECEVHDEDGNHVFGICEYDPGVPDTAMVCVSPVGEKLSELLALSTLAHELGHAVFDAPGWIMDGSKGPGLFDAFEPSAQRAYRTTTPDSDHLAKTPTAATAAPATDVQFAELRANEFMGSLLVPRRLLSAAAEELAPEYNVRVHRGPSLDPEFPRTSLHLAASDAVDMGLLERALAMRFGVNPRFVQVRLQRYGLTRPGAALR</sequence>
<comment type="caution">
    <text evidence="1">The sequence shown here is derived from an EMBL/GenBank/DDBJ whole genome shotgun (WGS) entry which is preliminary data.</text>
</comment>
<dbReference type="Proteomes" id="UP000261948">
    <property type="component" value="Unassembled WGS sequence"/>
</dbReference>
<dbReference type="EMBL" id="QURR01000008">
    <property type="protein sequence ID" value="RGE45561.1"/>
    <property type="molecule type" value="Genomic_DNA"/>
</dbReference>
<protein>
    <recommendedName>
        <fullName evidence="3">IrrE N-terminal-like domain-containing protein</fullName>
    </recommendedName>
</protein>
<name>A0A373FN25_COMTE</name>
<evidence type="ECO:0000313" key="2">
    <source>
        <dbReference type="Proteomes" id="UP000261948"/>
    </source>
</evidence>
<dbReference type="OrthoDB" id="8566430at2"/>
<evidence type="ECO:0000313" key="1">
    <source>
        <dbReference type="EMBL" id="RGE45561.1"/>
    </source>
</evidence>